<dbReference type="EMBL" id="VSWC01000119">
    <property type="protein sequence ID" value="KAA1083086.1"/>
    <property type="molecule type" value="Genomic_DNA"/>
</dbReference>
<protein>
    <submittedName>
        <fullName evidence="1">Uncharacterized protein</fullName>
    </submittedName>
</protein>
<organism evidence="1 2">
    <name type="scientific">Puccinia graminis f. sp. tritici</name>
    <dbReference type="NCBI Taxonomy" id="56615"/>
    <lineage>
        <taxon>Eukaryota</taxon>
        <taxon>Fungi</taxon>
        <taxon>Dikarya</taxon>
        <taxon>Basidiomycota</taxon>
        <taxon>Pucciniomycotina</taxon>
        <taxon>Pucciniomycetes</taxon>
        <taxon>Pucciniales</taxon>
        <taxon>Pucciniaceae</taxon>
        <taxon>Puccinia</taxon>
    </lineage>
</organism>
<reference evidence="1 2" key="1">
    <citation type="submission" date="2019-05" db="EMBL/GenBank/DDBJ databases">
        <title>Emergence of the Ug99 lineage of the wheat stem rust pathogen through somatic hybridization.</title>
        <authorList>
            <person name="Li F."/>
            <person name="Upadhyaya N.M."/>
            <person name="Sperschneider J."/>
            <person name="Matny O."/>
            <person name="Nguyen-Phuc H."/>
            <person name="Mago R."/>
            <person name="Raley C."/>
            <person name="Miller M.E."/>
            <person name="Silverstein K.A.T."/>
            <person name="Henningsen E."/>
            <person name="Hirsch C.D."/>
            <person name="Visser B."/>
            <person name="Pretorius Z.A."/>
            <person name="Steffenson B.J."/>
            <person name="Schwessinger B."/>
            <person name="Dodds P.N."/>
            <person name="Figueroa M."/>
        </authorList>
    </citation>
    <scope>NUCLEOTIDE SEQUENCE [LARGE SCALE GENOMIC DNA]</scope>
    <source>
        <strain evidence="1">21-0</strain>
    </source>
</reference>
<gene>
    <name evidence="1" type="ORF">PGT21_024690</name>
</gene>
<name>A0A5B0N3F3_PUCGR</name>
<comment type="caution">
    <text evidence="1">The sequence shown here is derived from an EMBL/GenBank/DDBJ whole genome shotgun (WGS) entry which is preliminary data.</text>
</comment>
<accession>A0A5B0N3F3</accession>
<sequence length="120" mass="13758">MQSQTVVVPTDQFKHWKVPPKTPVTKSALSHKFQKASSIHHQSSETAGAQQHCFETTPAPVTWVVILHPEERPVLSPSTIFYPQHHPWKQTTYFLNKFCHVVPISHCGMDLHQHPFCLRS</sequence>
<evidence type="ECO:0000313" key="1">
    <source>
        <dbReference type="EMBL" id="KAA1083086.1"/>
    </source>
</evidence>
<evidence type="ECO:0000313" key="2">
    <source>
        <dbReference type="Proteomes" id="UP000324748"/>
    </source>
</evidence>
<proteinExistence type="predicted"/>
<dbReference type="Proteomes" id="UP000324748">
    <property type="component" value="Unassembled WGS sequence"/>
</dbReference>
<dbReference type="AlphaFoldDB" id="A0A5B0N3F3"/>
<keyword evidence="2" id="KW-1185">Reference proteome</keyword>